<evidence type="ECO:0000256" key="1">
    <source>
        <dbReference type="ARBA" id="ARBA00010646"/>
    </source>
</evidence>
<feature type="domain" description="LysM" evidence="4">
    <location>
        <begin position="316"/>
        <end position="360"/>
    </location>
</feature>
<name>A0A173N014_CLOCL</name>
<evidence type="ECO:0000313" key="5">
    <source>
        <dbReference type="EMBL" id="BAV13187.1"/>
    </source>
</evidence>
<feature type="domain" description="LysM" evidence="4">
    <location>
        <begin position="381"/>
        <end position="425"/>
    </location>
</feature>
<keyword evidence="2" id="KW-0378">Hydrolase</keyword>
<evidence type="ECO:0000256" key="2">
    <source>
        <dbReference type="ARBA" id="ARBA00022801"/>
    </source>
</evidence>
<dbReference type="OMA" id="EQFGTSW"/>
<dbReference type="InterPro" id="IPR018392">
    <property type="entry name" value="LysM"/>
</dbReference>
<dbReference type="InterPro" id="IPR017853">
    <property type="entry name" value="GH"/>
</dbReference>
<dbReference type="PROSITE" id="PS51904">
    <property type="entry name" value="GLYCOSYL_HYDROL_F25_2"/>
    <property type="match status" value="1"/>
</dbReference>
<dbReference type="SUPFAM" id="SSF54106">
    <property type="entry name" value="LysM domain"/>
    <property type="match status" value="3"/>
</dbReference>
<dbReference type="InterPro" id="IPR018077">
    <property type="entry name" value="Glyco_hydro_fam25_subgr"/>
</dbReference>
<dbReference type="CDD" id="cd00118">
    <property type="entry name" value="LysM"/>
    <property type="match status" value="3"/>
</dbReference>
<accession>A0A173N014</accession>
<proteinExistence type="inferred from homology"/>
<dbReference type="Pfam" id="PF01183">
    <property type="entry name" value="Glyco_hydro_25"/>
    <property type="match status" value="1"/>
</dbReference>
<feature type="domain" description="LysM" evidence="4">
    <location>
        <begin position="233"/>
        <end position="277"/>
    </location>
</feature>
<evidence type="ECO:0000259" key="4">
    <source>
        <dbReference type="PROSITE" id="PS51782"/>
    </source>
</evidence>
<dbReference type="SMART" id="SM00257">
    <property type="entry name" value="LysM"/>
    <property type="match status" value="3"/>
</dbReference>
<dbReference type="Gene3D" id="3.10.350.10">
    <property type="entry name" value="LysM domain"/>
    <property type="match status" value="3"/>
</dbReference>
<dbReference type="InterPro" id="IPR002053">
    <property type="entry name" value="Glyco_hydro_25"/>
</dbReference>
<dbReference type="Pfam" id="PF01476">
    <property type="entry name" value="LysM"/>
    <property type="match status" value="3"/>
</dbReference>
<dbReference type="InterPro" id="IPR036779">
    <property type="entry name" value="LysM_dom_sf"/>
</dbReference>
<dbReference type="GO" id="GO:0016998">
    <property type="term" value="P:cell wall macromolecule catabolic process"/>
    <property type="evidence" value="ECO:0007669"/>
    <property type="project" value="InterPro"/>
</dbReference>
<reference evidence="5" key="1">
    <citation type="submission" date="2009-04" db="EMBL/GenBank/DDBJ databases">
        <title>Clostridium cellulovorans cellulosomal and noncellulosomal genes.</title>
        <authorList>
            <person name="Tamaru Y."/>
        </authorList>
    </citation>
    <scope>NUCLEOTIDE SEQUENCE</scope>
</reference>
<dbReference type="PANTHER" id="PTHR33734">
    <property type="entry name" value="LYSM DOMAIN-CONTAINING GPI-ANCHORED PROTEIN 2"/>
    <property type="match status" value="1"/>
</dbReference>
<comment type="similarity">
    <text evidence="1">Belongs to the glycosyl hydrolase 25 family.</text>
</comment>
<dbReference type="Gene3D" id="3.20.20.80">
    <property type="entry name" value="Glycosidases"/>
    <property type="match status" value="1"/>
</dbReference>
<dbReference type="AlphaFoldDB" id="A0A173N014"/>
<evidence type="ECO:0000256" key="3">
    <source>
        <dbReference type="ARBA" id="ARBA00023295"/>
    </source>
</evidence>
<dbReference type="PROSITE" id="PS51782">
    <property type="entry name" value="LYSM"/>
    <property type="match status" value="3"/>
</dbReference>
<sequence>MQSINEGIFGIDVSRWQGNIDWSRVKVAGVNIAIIKASGADDGFYEDSRFQTNYQGAIASGIKVGAYHFFTEYEDAIAQAEYFSSLLSGKTWNIKPAIDVESGLGDSQLTDKVITFCERVKALTGMDCVIYCNTNYARNAFDSRVAKYPLWVAHYGVDTPGDNPIWGQWAGFQYSSDEYIDGITENTVDKNRFTEAMFLNGSVGLSGIQIGEVTASTIAQRETSPTMSGQDAATYIVQGGDTLSAIAEQFGTSWQVLAEINGISNPDLIQIGQALRISKTQNISQGEVSAAIAQGETSAAVAQGGTPLASSGQGTATYIVQGEDTLSTIAEQFGTSWQALAEINGIANPDLIQIGQVLRISKASAIAQGGTSPDSGGQGNTTYIVQGGDTLSAIAQRFGTSWESLAQLNGLANPDLIYEGQVLRIG</sequence>
<protein>
    <submittedName>
        <fullName evidence="5">Lyzozyme M1</fullName>
    </submittedName>
</protein>
<organism evidence="5">
    <name type="scientific">Clostridium cellulovorans</name>
    <dbReference type="NCBI Taxonomy" id="1493"/>
    <lineage>
        <taxon>Bacteria</taxon>
        <taxon>Bacillati</taxon>
        <taxon>Bacillota</taxon>
        <taxon>Clostridia</taxon>
        <taxon>Eubacteriales</taxon>
        <taxon>Clostridiaceae</taxon>
        <taxon>Clostridium</taxon>
    </lineage>
</organism>
<keyword evidence="3" id="KW-0326">Glycosidase</keyword>
<dbReference type="GO" id="GO:0009253">
    <property type="term" value="P:peptidoglycan catabolic process"/>
    <property type="evidence" value="ECO:0007669"/>
    <property type="project" value="InterPro"/>
</dbReference>
<dbReference type="EMBL" id="AB499288">
    <property type="protein sequence ID" value="BAV13187.1"/>
    <property type="molecule type" value="Genomic_DNA"/>
</dbReference>
<dbReference type="SMART" id="SM00641">
    <property type="entry name" value="Glyco_25"/>
    <property type="match status" value="1"/>
</dbReference>
<dbReference type="SUPFAM" id="SSF51445">
    <property type="entry name" value="(Trans)glycosidases"/>
    <property type="match status" value="1"/>
</dbReference>
<gene>
    <name evidence="5" type="primary">Lyz25A</name>
</gene>
<dbReference type="PANTHER" id="PTHR33734:SF22">
    <property type="entry name" value="MEMBRANE-BOUND LYTIC MUREIN TRANSGLYCOSYLASE D"/>
    <property type="match status" value="1"/>
</dbReference>
<dbReference type="GO" id="GO:0003796">
    <property type="term" value="F:lysozyme activity"/>
    <property type="evidence" value="ECO:0007669"/>
    <property type="project" value="InterPro"/>
</dbReference>